<evidence type="ECO:0000256" key="1">
    <source>
        <dbReference type="SAM" id="MobiDB-lite"/>
    </source>
</evidence>
<reference evidence="2 3" key="1">
    <citation type="submission" date="2014-06" db="EMBL/GenBank/DDBJ databases">
        <title>Evolutionary Origins and Diversification of the Mycorrhizal Mutualists.</title>
        <authorList>
            <consortium name="DOE Joint Genome Institute"/>
            <consortium name="Mycorrhizal Genomics Consortium"/>
            <person name="Kohler A."/>
            <person name="Kuo A."/>
            <person name="Nagy L.G."/>
            <person name="Floudas D."/>
            <person name="Copeland A."/>
            <person name="Barry K.W."/>
            <person name="Cichocki N."/>
            <person name="Veneault-Fourrey C."/>
            <person name="LaButti K."/>
            <person name="Lindquist E.A."/>
            <person name="Lipzen A."/>
            <person name="Lundell T."/>
            <person name="Morin E."/>
            <person name="Murat C."/>
            <person name="Riley R."/>
            <person name="Ohm R."/>
            <person name="Sun H."/>
            <person name="Tunlid A."/>
            <person name="Henrissat B."/>
            <person name="Grigoriev I.V."/>
            <person name="Hibbett D.S."/>
            <person name="Martin F."/>
        </authorList>
    </citation>
    <scope>NUCLEOTIDE SEQUENCE [LARGE SCALE GENOMIC DNA]</scope>
    <source>
        <strain evidence="2 3">SS14</strain>
    </source>
</reference>
<protein>
    <submittedName>
        <fullName evidence="2">Uncharacterized protein</fullName>
    </submittedName>
</protein>
<dbReference type="AlphaFoldDB" id="A0A0C9T7U9"/>
<accession>A0A0C9T7U9</accession>
<dbReference type="Proteomes" id="UP000054279">
    <property type="component" value="Unassembled WGS sequence"/>
</dbReference>
<evidence type="ECO:0000313" key="2">
    <source>
        <dbReference type="EMBL" id="KIJ25103.1"/>
    </source>
</evidence>
<sequence length="138" mass="15734">MNLARWSLTGDESLMKNERSDSEDSDSDAEMTENDEELEETIDPISYEDDYESETESTDEGLMYVAEDEPEEDEEERKREAVASDPTMARWYFPPSHYNSDSDSDSDMAGSDWNSDETLSGDEAVFGRKTRREPAKAC</sequence>
<proteinExistence type="predicted"/>
<evidence type="ECO:0000313" key="3">
    <source>
        <dbReference type="Proteomes" id="UP000054279"/>
    </source>
</evidence>
<organism evidence="2 3">
    <name type="scientific">Sphaerobolus stellatus (strain SS14)</name>
    <dbReference type="NCBI Taxonomy" id="990650"/>
    <lineage>
        <taxon>Eukaryota</taxon>
        <taxon>Fungi</taxon>
        <taxon>Dikarya</taxon>
        <taxon>Basidiomycota</taxon>
        <taxon>Agaricomycotina</taxon>
        <taxon>Agaricomycetes</taxon>
        <taxon>Phallomycetidae</taxon>
        <taxon>Geastrales</taxon>
        <taxon>Sphaerobolaceae</taxon>
        <taxon>Sphaerobolus</taxon>
    </lineage>
</organism>
<gene>
    <name evidence="2" type="ORF">M422DRAFT_273960</name>
</gene>
<dbReference type="EMBL" id="KN837433">
    <property type="protein sequence ID" value="KIJ25103.1"/>
    <property type="molecule type" value="Genomic_DNA"/>
</dbReference>
<feature type="compositionally biased region" description="Acidic residues" evidence="1">
    <location>
        <begin position="23"/>
        <end position="59"/>
    </location>
</feature>
<keyword evidence="3" id="KW-1185">Reference proteome</keyword>
<feature type="compositionally biased region" description="Acidic residues" evidence="1">
    <location>
        <begin position="66"/>
        <end position="75"/>
    </location>
</feature>
<feature type="compositionally biased region" description="Basic and acidic residues" evidence="1">
    <location>
        <begin position="13"/>
        <end position="22"/>
    </location>
</feature>
<name>A0A0C9T7U9_SPHS4</name>
<dbReference type="OrthoDB" id="3063271at2759"/>
<dbReference type="HOGENOM" id="CLU_1856574_0_0_1"/>
<feature type="region of interest" description="Disordered" evidence="1">
    <location>
        <begin position="1"/>
        <end position="138"/>
    </location>
</feature>